<reference evidence="2" key="1">
    <citation type="submission" date="2023-01" db="EMBL/GenBank/DDBJ databases">
        <title>Genome assembly of the deep-sea coral Lophelia pertusa.</title>
        <authorList>
            <person name="Herrera S."/>
            <person name="Cordes E."/>
        </authorList>
    </citation>
    <scope>NUCLEOTIDE SEQUENCE</scope>
    <source>
        <strain evidence="2">USNM1676648</strain>
        <tissue evidence="2">Polyp</tissue>
    </source>
</reference>
<comment type="caution">
    <text evidence="2">The sequence shown here is derived from an EMBL/GenBank/DDBJ whole genome shotgun (WGS) entry which is preliminary data.</text>
</comment>
<dbReference type="InterPro" id="IPR011701">
    <property type="entry name" value="MFS"/>
</dbReference>
<sequence length="194" mass="20910">MVPYVHLIKHCDDLGIPADRSSSLFSFLGVFAAIGRLGGGCICDIKRINSLFLYQAAVFVAGTATMLFILADTYASLVAVVIMFSVADGLMVSTFIIELFKSVEDSERAPCLGFCMMAAGILVFGSPPLTGLMADRFGNYVAAFLTAGSVGVLGSLIPFVLLCIERKNNSDNHAAYLEEIMDKEQTVDKEMQQI</sequence>
<dbReference type="GO" id="GO:0022857">
    <property type="term" value="F:transmembrane transporter activity"/>
    <property type="evidence" value="ECO:0007669"/>
    <property type="project" value="InterPro"/>
</dbReference>
<evidence type="ECO:0000256" key="1">
    <source>
        <dbReference type="SAM" id="Phobius"/>
    </source>
</evidence>
<feature type="transmembrane region" description="Helical" evidence="1">
    <location>
        <begin position="22"/>
        <end position="39"/>
    </location>
</feature>
<keyword evidence="3" id="KW-1185">Reference proteome</keyword>
<name>A0A9W9YB22_9CNID</name>
<protein>
    <recommendedName>
        <fullName evidence="4">Monocarboxylate transporter</fullName>
    </recommendedName>
</protein>
<keyword evidence="1" id="KW-1133">Transmembrane helix</keyword>
<organism evidence="2 3">
    <name type="scientific">Desmophyllum pertusum</name>
    <dbReference type="NCBI Taxonomy" id="174260"/>
    <lineage>
        <taxon>Eukaryota</taxon>
        <taxon>Metazoa</taxon>
        <taxon>Cnidaria</taxon>
        <taxon>Anthozoa</taxon>
        <taxon>Hexacorallia</taxon>
        <taxon>Scleractinia</taxon>
        <taxon>Caryophylliina</taxon>
        <taxon>Caryophylliidae</taxon>
        <taxon>Desmophyllum</taxon>
    </lineage>
</organism>
<dbReference type="Pfam" id="PF07690">
    <property type="entry name" value="MFS_1"/>
    <property type="match status" value="1"/>
</dbReference>
<evidence type="ECO:0008006" key="4">
    <source>
        <dbReference type="Google" id="ProtNLM"/>
    </source>
</evidence>
<feature type="transmembrane region" description="Helical" evidence="1">
    <location>
        <begin position="51"/>
        <end position="71"/>
    </location>
</feature>
<accession>A0A9W9YB22</accession>
<dbReference type="EMBL" id="MU827791">
    <property type="protein sequence ID" value="KAJ7330734.1"/>
    <property type="molecule type" value="Genomic_DNA"/>
</dbReference>
<dbReference type="PANTHER" id="PTHR11360:SF251">
    <property type="entry name" value="MAJOR FACILITATOR SUPERFAMILY (MFS) PROFILE DOMAIN-CONTAINING PROTEIN"/>
    <property type="match status" value="1"/>
</dbReference>
<dbReference type="OrthoDB" id="5963921at2759"/>
<evidence type="ECO:0000313" key="2">
    <source>
        <dbReference type="EMBL" id="KAJ7330734.1"/>
    </source>
</evidence>
<keyword evidence="1" id="KW-0472">Membrane</keyword>
<dbReference type="Proteomes" id="UP001163046">
    <property type="component" value="Unassembled WGS sequence"/>
</dbReference>
<feature type="transmembrane region" description="Helical" evidence="1">
    <location>
        <begin position="140"/>
        <end position="164"/>
    </location>
</feature>
<dbReference type="AlphaFoldDB" id="A0A9W9YB22"/>
<dbReference type="InterPro" id="IPR050327">
    <property type="entry name" value="Proton-linked_MCT"/>
</dbReference>
<dbReference type="SUPFAM" id="SSF103473">
    <property type="entry name" value="MFS general substrate transporter"/>
    <property type="match status" value="1"/>
</dbReference>
<proteinExistence type="predicted"/>
<feature type="transmembrane region" description="Helical" evidence="1">
    <location>
        <begin position="112"/>
        <end position="134"/>
    </location>
</feature>
<keyword evidence="1" id="KW-0812">Transmembrane</keyword>
<dbReference type="InterPro" id="IPR036259">
    <property type="entry name" value="MFS_trans_sf"/>
</dbReference>
<gene>
    <name evidence="2" type="ORF">OS493_021663</name>
</gene>
<feature type="transmembrane region" description="Helical" evidence="1">
    <location>
        <begin position="77"/>
        <end position="100"/>
    </location>
</feature>
<dbReference type="PANTHER" id="PTHR11360">
    <property type="entry name" value="MONOCARBOXYLATE TRANSPORTER"/>
    <property type="match status" value="1"/>
</dbReference>
<evidence type="ECO:0000313" key="3">
    <source>
        <dbReference type="Proteomes" id="UP001163046"/>
    </source>
</evidence>
<dbReference type="Gene3D" id="1.20.1250.20">
    <property type="entry name" value="MFS general substrate transporter like domains"/>
    <property type="match status" value="1"/>
</dbReference>